<feature type="chain" id="PRO_5025383783" description="alpha-L-fucosidase" evidence="7">
    <location>
        <begin position="18"/>
        <end position="495"/>
    </location>
</feature>
<protein>
    <recommendedName>
        <fullName evidence="3">alpha-L-fucosidase</fullName>
        <ecNumber evidence="3">3.2.1.51</ecNumber>
    </recommendedName>
</protein>
<feature type="signal peptide" evidence="7">
    <location>
        <begin position="1"/>
        <end position="17"/>
    </location>
</feature>
<feature type="domain" description="Alpha-L-fucosidase C-terminal" evidence="9">
    <location>
        <begin position="416"/>
        <end position="493"/>
    </location>
</feature>
<proteinExistence type="inferred from homology"/>
<sequence length="495" mass="55759">MRSILALLFATACSVHALEKEKGPFTADWESLKQYRCPEWFQDAKFGIYAHWGVYSVAKAPGNTDWYGRNMYREGHPNNVFHQKNYGALDQFGYKDFVPMFTAAKFNADEWADLFVEAGVQFAGPVGEHADGFSMWDSNVNSWNAADMGPKRDIVAELEAAVRKRGLKFMVSMHHSWLWGWFPTWQEGTDCADPANASLYGPKLPATSRGIKAANRPKACNPMPSAEFEQVWLEKVKEVVDGYSPDLLWFDNRVEILSENVRQQMVAHYYNHAASKNKEAVLTFKRPDLPLGVGTIDLERARMPDIYPDPWLTDTSVSCASWSWASDLECYTTDRLVDDLVDIVSKNGCLLLNIAPHPDGSIPEEQQERLRGIGKWLKLNGDAIYGSRPWLVYGEGPTETKVGHMADKDFDGFGDEDIRFTTCNGQLYAIALGWPGSGVLPIQSLSLSCYNGDVKGVELVGYKGKLKWEQTETALEIKLPRKKPCEHAFVFKINR</sequence>
<dbReference type="InterPro" id="IPR031919">
    <property type="entry name" value="Fucosidase_C"/>
</dbReference>
<evidence type="ECO:0000313" key="10">
    <source>
        <dbReference type="EMBL" id="VGO19194.1"/>
    </source>
</evidence>
<dbReference type="InterPro" id="IPR017853">
    <property type="entry name" value="GH"/>
</dbReference>
<dbReference type="GO" id="GO:0006004">
    <property type="term" value="P:fucose metabolic process"/>
    <property type="evidence" value="ECO:0007669"/>
    <property type="project" value="InterPro"/>
</dbReference>
<evidence type="ECO:0000259" key="8">
    <source>
        <dbReference type="Pfam" id="PF01120"/>
    </source>
</evidence>
<feature type="domain" description="Glycoside hydrolase family 29 N-terminal" evidence="8">
    <location>
        <begin position="18"/>
        <end position="382"/>
    </location>
</feature>
<dbReference type="GO" id="GO:0005764">
    <property type="term" value="C:lysosome"/>
    <property type="evidence" value="ECO:0007669"/>
    <property type="project" value="TreeGrafter"/>
</dbReference>
<dbReference type="InterPro" id="IPR000933">
    <property type="entry name" value="Glyco_hydro_29"/>
</dbReference>
<comment type="function">
    <text evidence="1">Alpha-L-fucosidase is responsible for hydrolyzing the alpha-1,6-linked fucose joined to the reducing-end N-acetylglucosamine of the carbohydrate moieties of glycoproteins.</text>
</comment>
<evidence type="ECO:0000256" key="1">
    <source>
        <dbReference type="ARBA" id="ARBA00004071"/>
    </source>
</evidence>
<dbReference type="InterPro" id="IPR016286">
    <property type="entry name" value="FUC_metazoa-typ"/>
</dbReference>
<dbReference type="GO" id="GO:0004560">
    <property type="term" value="F:alpha-L-fucosidase activity"/>
    <property type="evidence" value="ECO:0007669"/>
    <property type="project" value="InterPro"/>
</dbReference>
<dbReference type="SMART" id="SM00812">
    <property type="entry name" value="Alpha_L_fucos"/>
    <property type="match status" value="1"/>
</dbReference>
<dbReference type="EC" id="3.2.1.51" evidence="3"/>
<dbReference type="SUPFAM" id="SSF51445">
    <property type="entry name" value="(Trans)glycosidases"/>
    <property type="match status" value="1"/>
</dbReference>
<dbReference type="PANTHER" id="PTHR10030:SF37">
    <property type="entry name" value="ALPHA-L-FUCOSIDASE-RELATED"/>
    <property type="match status" value="1"/>
</dbReference>
<dbReference type="Gene3D" id="2.60.40.1180">
    <property type="entry name" value="Golgi alpha-mannosidase II"/>
    <property type="match status" value="1"/>
</dbReference>
<evidence type="ECO:0000256" key="6">
    <source>
        <dbReference type="ARBA" id="ARBA00023295"/>
    </source>
</evidence>
<reference evidence="10 11" key="1">
    <citation type="submission" date="2019-04" db="EMBL/GenBank/DDBJ databases">
        <authorList>
            <person name="Van Vliet M D."/>
        </authorList>
    </citation>
    <scope>NUCLEOTIDE SEQUENCE [LARGE SCALE GENOMIC DNA]</scope>
    <source>
        <strain evidence="10 11">F21</strain>
    </source>
</reference>
<dbReference type="Gene3D" id="3.20.20.80">
    <property type="entry name" value="Glycosidases"/>
    <property type="match status" value="1"/>
</dbReference>
<name>A0A6C2UIQ1_9BACT</name>
<evidence type="ECO:0000259" key="9">
    <source>
        <dbReference type="Pfam" id="PF16757"/>
    </source>
</evidence>
<dbReference type="EMBL" id="CAAHFH010000001">
    <property type="protein sequence ID" value="VGO19194.1"/>
    <property type="molecule type" value="Genomic_DNA"/>
</dbReference>
<evidence type="ECO:0000256" key="2">
    <source>
        <dbReference type="ARBA" id="ARBA00007951"/>
    </source>
</evidence>
<accession>A0A6C2UIQ1</accession>
<dbReference type="Pfam" id="PF16757">
    <property type="entry name" value="Fucosidase_C"/>
    <property type="match status" value="1"/>
</dbReference>
<comment type="similarity">
    <text evidence="2">Belongs to the glycosyl hydrolase 29 family.</text>
</comment>
<evidence type="ECO:0000256" key="5">
    <source>
        <dbReference type="ARBA" id="ARBA00022801"/>
    </source>
</evidence>
<keyword evidence="6" id="KW-0326">Glycosidase</keyword>
<evidence type="ECO:0000256" key="4">
    <source>
        <dbReference type="ARBA" id="ARBA00022729"/>
    </source>
</evidence>
<dbReference type="AlphaFoldDB" id="A0A6C2UIQ1"/>
<dbReference type="InterPro" id="IPR057739">
    <property type="entry name" value="Glyco_hydro_29_N"/>
</dbReference>
<evidence type="ECO:0000256" key="7">
    <source>
        <dbReference type="SAM" id="SignalP"/>
    </source>
</evidence>
<keyword evidence="4 7" id="KW-0732">Signal</keyword>
<keyword evidence="5" id="KW-0378">Hydrolase</keyword>
<dbReference type="RefSeq" id="WP_136060614.1">
    <property type="nucleotide sequence ID" value="NZ_CAAHFH010000001.1"/>
</dbReference>
<organism evidence="10 11">
    <name type="scientific">Pontiella sulfatireligans</name>
    <dbReference type="NCBI Taxonomy" id="2750658"/>
    <lineage>
        <taxon>Bacteria</taxon>
        <taxon>Pseudomonadati</taxon>
        <taxon>Kiritimatiellota</taxon>
        <taxon>Kiritimatiellia</taxon>
        <taxon>Kiritimatiellales</taxon>
        <taxon>Pontiellaceae</taxon>
        <taxon>Pontiella</taxon>
    </lineage>
</organism>
<gene>
    <name evidence="10" type="ORF">SCARR_01251</name>
</gene>
<dbReference type="PRINTS" id="PR00741">
    <property type="entry name" value="GLHYDRLASE29"/>
</dbReference>
<keyword evidence="11" id="KW-1185">Reference proteome</keyword>
<dbReference type="InterPro" id="IPR013780">
    <property type="entry name" value="Glyco_hydro_b"/>
</dbReference>
<dbReference type="Pfam" id="PF01120">
    <property type="entry name" value="Alpha_L_fucos"/>
    <property type="match status" value="1"/>
</dbReference>
<evidence type="ECO:0000313" key="11">
    <source>
        <dbReference type="Proteomes" id="UP000346198"/>
    </source>
</evidence>
<evidence type="ECO:0000256" key="3">
    <source>
        <dbReference type="ARBA" id="ARBA00012662"/>
    </source>
</evidence>
<dbReference type="GO" id="GO:0016139">
    <property type="term" value="P:glycoside catabolic process"/>
    <property type="evidence" value="ECO:0007669"/>
    <property type="project" value="TreeGrafter"/>
</dbReference>
<dbReference type="Proteomes" id="UP000346198">
    <property type="component" value="Unassembled WGS sequence"/>
</dbReference>
<dbReference type="PIRSF" id="PIRSF001092">
    <property type="entry name" value="Alpha-L-fucosidase"/>
    <property type="match status" value="1"/>
</dbReference>
<dbReference type="PANTHER" id="PTHR10030">
    <property type="entry name" value="ALPHA-L-FUCOSIDASE"/>
    <property type="match status" value="1"/>
</dbReference>